<organism evidence="1 2">
    <name type="scientific">Ladona fulva</name>
    <name type="common">Scarce chaser dragonfly</name>
    <name type="synonym">Libellula fulva</name>
    <dbReference type="NCBI Taxonomy" id="123851"/>
    <lineage>
        <taxon>Eukaryota</taxon>
        <taxon>Metazoa</taxon>
        <taxon>Ecdysozoa</taxon>
        <taxon>Arthropoda</taxon>
        <taxon>Hexapoda</taxon>
        <taxon>Insecta</taxon>
        <taxon>Pterygota</taxon>
        <taxon>Palaeoptera</taxon>
        <taxon>Odonata</taxon>
        <taxon>Epiprocta</taxon>
        <taxon>Anisoptera</taxon>
        <taxon>Libelluloidea</taxon>
        <taxon>Libellulidae</taxon>
        <taxon>Ladona</taxon>
    </lineage>
</organism>
<proteinExistence type="predicted"/>
<dbReference type="AlphaFoldDB" id="A0A8K0JVA2"/>
<keyword evidence="2" id="KW-1185">Reference proteome</keyword>
<gene>
    <name evidence="1" type="ORF">J437_LFUL003529</name>
</gene>
<reference evidence="1" key="1">
    <citation type="submission" date="2013-04" db="EMBL/GenBank/DDBJ databases">
        <authorList>
            <person name="Qu J."/>
            <person name="Murali S.C."/>
            <person name="Bandaranaike D."/>
            <person name="Bellair M."/>
            <person name="Blankenburg K."/>
            <person name="Chao H."/>
            <person name="Dinh H."/>
            <person name="Doddapaneni H."/>
            <person name="Downs B."/>
            <person name="Dugan-Rocha S."/>
            <person name="Elkadiri S."/>
            <person name="Gnanaolivu R.D."/>
            <person name="Hernandez B."/>
            <person name="Javaid M."/>
            <person name="Jayaseelan J.C."/>
            <person name="Lee S."/>
            <person name="Li M."/>
            <person name="Ming W."/>
            <person name="Munidasa M."/>
            <person name="Muniz J."/>
            <person name="Nguyen L."/>
            <person name="Ongeri F."/>
            <person name="Osuji N."/>
            <person name="Pu L.-L."/>
            <person name="Puazo M."/>
            <person name="Qu C."/>
            <person name="Quiroz J."/>
            <person name="Raj R."/>
            <person name="Weissenberger G."/>
            <person name="Xin Y."/>
            <person name="Zou X."/>
            <person name="Han Y."/>
            <person name="Richards S."/>
            <person name="Worley K."/>
            <person name="Muzny D."/>
            <person name="Gibbs R."/>
        </authorList>
    </citation>
    <scope>NUCLEOTIDE SEQUENCE</scope>
    <source>
        <strain evidence="1">Sampled in the wild</strain>
    </source>
</reference>
<dbReference type="OrthoDB" id="10068081at2759"/>
<protein>
    <submittedName>
        <fullName evidence="1">Uncharacterized protein</fullName>
    </submittedName>
</protein>
<reference evidence="1" key="2">
    <citation type="submission" date="2017-10" db="EMBL/GenBank/DDBJ databases">
        <title>Ladona fulva Genome sequencing and assembly.</title>
        <authorList>
            <person name="Murali S."/>
            <person name="Richards S."/>
            <person name="Bandaranaike D."/>
            <person name="Bellair M."/>
            <person name="Blankenburg K."/>
            <person name="Chao H."/>
            <person name="Dinh H."/>
            <person name="Doddapaneni H."/>
            <person name="Dugan-Rocha S."/>
            <person name="Elkadiri S."/>
            <person name="Gnanaolivu R."/>
            <person name="Hernandez B."/>
            <person name="Skinner E."/>
            <person name="Javaid M."/>
            <person name="Lee S."/>
            <person name="Li M."/>
            <person name="Ming W."/>
            <person name="Munidasa M."/>
            <person name="Muniz J."/>
            <person name="Nguyen L."/>
            <person name="Hughes D."/>
            <person name="Osuji N."/>
            <person name="Pu L.-L."/>
            <person name="Puazo M."/>
            <person name="Qu C."/>
            <person name="Quiroz J."/>
            <person name="Raj R."/>
            <person name="Weissenberger G."/>
            <person name="Xin Y."/>
            <person name="Zou X."/>
            <person name="Han Y."/>
            <person name="Worley K."/>
            <person name="Muzny D."/>
            <person name="Gibbs R."/>
        </authorList>
    </citation>
    <scope>NUCLEOTIDE SEQUENCE</scope>
    <source>
        <strain evidence="1">Sampled in the wild</strain>
    </source>
</reference>
<evidence type="ECO:0000313" key="2">
    <source>
        <dbReference type="Proteomes" id="UP000792457"/>
    </source>
</evidence>
<sequence length="146" mass="16881">MREEVGELERKPPPLQVTKEGKCLHTYCRKADEASRHLVQASLLESLQKLARECAWGNLTSHPEYLLNEINAVLEVHSEIYESPRDPLYLVFLLFQHEHVVVEKLLELFVGEIDAELIKAVDLMRGNRRFCSKAQRLRIEKGFGEV</sequence>
<dbReference type="EMBL" id="KZ308146">
    <property type="protein sequence ID" value="KAG8222884.1"/>
    <property type="molecule type" value="Genomic_DNA"/>
</dbReference>
<comment type="caution">
    <text evidence="1">The sequence shown here is derived from an EMBL/GenBank/DDBJ whole genome shotgun (WGS) entry which is preliminary data.</text>
</comment>
<accession>A0A8K0JVA2</accession>
<name>A0A8K0JVA2_LADFU</name>
<dbReference type="Proteomes" id="UP000792457">
    <property type="component" value="Unassembled WGS sequence"/>
</dbReference>
<evidence type="ECO:0000313" key="1">
    <source>
        <dbReference type="EMBL" id="KAG8222884.1"/>
    </source>
</evidence>